<dbReference type="PANTHER" id="PTHR14950:SF70">
    <property type="entry name" value="ENDORIBONUCLEASE DICER HOMOLOG 2"/>
    <property type="match status" value="1"/>
</dbReference>
<dbReference type="GO" id="GO:0005634">
    <property type="term" value="C:nucleus"/>
    <property type="evidence" value="ECO:0007669"/>
    <property type="project" value="TreeGrafter"/>
</dbReference>
<dbReference type="Pfam" id="PF00636">
    <property type="entry name" value="Ribonuclease_3"/>
    <property type="match status" value="2"/>
</dbReference>
<evidence type="ECO:0000256" key="2">
    <source>
        <dbReference type="SAM" id="Phobius"/>
    </source>
</evidence>
<feature type="transmembrane region" description="Helical" evidence="2">
    <location>
        <begin position="20"/>
        <end position="43"/>
    </location>
</feature>
<keyword evidence="4" id="KW-1185">Reference proteome</keyword>
<keyword evidence="1" id="KW-0378">Hydrolase</keyword>
<dbReference type="CDD" id="cd00593">
    <property type="entry name" value="RIBOc"/>
    <property type="match status" value="2"/>
</dbReference>
<keyword evidence="2" id="KW-0812">Transmembrane</keyword>
<evidence type="ECO:0000256" key="1">
    <source>
        <dbReference type="ARBA" id="ARBA00022801"/>
    </source>
</evidence>
<dbReference type="AlphaFoldDB" id="A0A6P6WD30"/>
<dbReference type="GO" id="GO:0003723">
    <property type="term" value="F:RNA binding"/>
    <property type="evidence" value="ECO:0007669"/>
    <property type="project" value="UniProtKB-KW"/>
</dbReference>
<dbReference type="GO" id="GO:0030422">
    <property type="term" value="P:siRNA processing"/>
    <property type="evidence" value="ECO:0007669"/>
    <property type="project" value="TreeGrafter"/>
</dbReference>
<reference evidence="5" key="2">
    <citation type="submission" date="2025-08" db="UniProtKB">
        <authorList>
            <consortium name="RefSeq"/>
        </authorList>
    </citation>
    <scope>IDENTIFICATION</scope>
    <source>
        <tissue evidence="5">Leaves</tissue>
    </source>
</reference>
<gene>
    <name evidence="5" type="primary">LOC113731070</name>
</gene>
<protein>
    <submittedName>
        <fullName evidence="5">Endoribonuclease Dicer homolog 2-like isoform X1</fullName>
    </submittedName>
</protein>
<reference evidence="4" key="1">
    <citation type="journal article" date="2025" name="Foods">
        <title>Unveiling the Microbial Signatures of Arabica Coffee Cherries: Insights into Ripeness Specific Diversity, Functional Traits, and Implications for Quality and Safety.</title>
        <authorList>
            <consortium name="RefSeq"/>
            <person name="Tenea G.N."/>
            <person name="Cifuentes V."/>
            <person name="Reyes P."/>
            <person name="Cevallos-Vallejos M."/>
        </authorList>
    </citation>
    <scope>NUCLEOTIDE SEQUENCE [LARGE SCALE GENOMIC DNA]</scope>
</reference>
<evidence type="ECO:0000313" key="5">
    <source>
        <dbReference type="RefSeq" id="XP_027111922.2"/>
    </source>
</evidence>
<accession>A0A6P6WD30</accession>
<feature type="domain" description="RNase III" evidence="3">
    <location>
        <begin position="409"/>
        <end position="541"/>
    </location>
</feature>
<proteinExistence type="predicted"/>
<dbReference type="InterPro" id="IPR036389">
    <property type="entry name" value="RNase_III_sf"/>
</dbReference>
<dbReference type="SUPFAM" id="SSF69065">
    <property type="entry name" value="RNase III domain-like"/>
    <property type="match status" value="2"/>
</dbReference>
<feature type="domain" description="RNase III" evidence="3">
    <location>
        <begin position="587"/>
        <end position="724"/>
    </location>
</feature>
<keyword evidence="2" id="KW-1133">Transmembrane helix</keyword>
<sequence length="855" mass="97066">MFSVTLLKVFLKYILGTYFVMLFVTLFVMFLKVFLECILGFLLKIKKFLEYFLQIFRIFEKQANPNGVEDNVEALEQCDQAHGEEHMQYVPSELVGCPGNDSETLYHCYRIALQPDFSCNTMPHDILLATRARLEFDDETLNFELDVPRGSLKIRMKFVRRIKLASEEVVLCQKFQVTLLRLLLDHNQNKLKEALSGLNQNSQRDVFDYLLIPSTSPHENPSIDWKCVSSVLFPQENMSDKHMHGCSNRVQVHTINGLICCCTLQNSLVVTPHDGIMYCTTGILDDLNSRKRRGSITYKANFTKRHGITLRFEGEPFLCGQRLFKVQNCLLGCRNGKTNGPRKASVELLPPELCKVMMSPISIGSVSSFAYAPSIIQRIESFLTAGNLKRMLMDDCKLNDMIPTIKVLEAITTENCQENFNLTPLATLGDSFLKYAVSQQLFKTHQNHNNGLLTEERTKIVSNLALCKLGCDKKISGFIRNECFDPKTWRIPGDNSQTYTLREEVLSTRIIVYDRKKRMIKIKTVADVIEALIGVFICTTSERAALAFMKWMGFEVDFVYVQYKRPVAANPEKLVDLRFFKSLLNQYSFRDASLLVEALTHGSYVRPESPTSYKHLEFLGDAVLDYLITKHFHNEHPNLSSGLLTDLRSASVNNDCYARTAIRAGLHKHILHDSQDLQRRILAIAENFEQSSRDSTFGWESEPVIKILADIMESLAGAIYVDSGYDKGVVFRSIKPLLEPLPTPETLKLQPVRELEELCAKEHFDMNKSVRYENGEVFVKLEVDANGATHRCQLSAANKDASEKKASLAILEMLKGKFVKEEKDGKLKVNANGVPCARRLTAANKKTARKTASKI</sequence>
<dbReference type="SMART" id="SM00535">
    <property type="entry name" value="RIBOc"/>
    <property type="match status" value="2"/>
</dbReference>
<dbReference type="GO" id="GO:0004525">
    <property type="term" value="F:ribonuclease III activity"/>
    <property type="evidence" value="ECO:0007669"/>
    <property type="project" value="InterPro"/>
</dbReference>
<dbReference type="GeneID" id="113731070"/>
<dbReference type="Gene3D" id="1.10.1520.10">
    <property type="entry name" value="Ribonuclease III domain"/>
    <property type="match status" value="2"/>
</dbReference>
<dbReference type="Gene3D" id="2.170.260.10">
    <property type="entry name" value="paz domain"/>
    <property type="match status" value="1"/>
</dbReference>
<dbReference type="GO" id="GO:0005737">
    <property type="term" value="C:cytoplasm"/>
    <property type="evidence" value="ECO:0007669"/>
    <property type="project" value="TreeGrafter"/>
</dbReference>
<name>A0A6P6WD30_COFAR</name>
<evidence type="ECO:0000313" key="4">
    <source>
        <dbReference type="Proteomes" id="UP001652660"/>
    </source>
</evidence>
<dbReference type="RefSeq" id="XP_027111922.2">
    <property type="nucleotide sequence ID" value="XM_027256121.2"/>
</dbReference>
<evidence type="ECO:0000259" key="3">
    <source>
        <dbReference type="PROSITE" id="PS50142"/>
    </source>
</evidence>
<keyword evidence="2" id="KW-0472">Membrane</keyword>
<dbReference type="InterPro" id="IPR000999">
    <property type="entry name" value="RNase_III_dom"/>
</dbReference>
<organism evidence="4 5">
    <name type="scientific">Coffea arabica</name>
    <name type="common">Arabian coffee</name>
    <dbReference type="NCBI Taxonomy" id="13443"/>
    <lineage>
        <taxon>Eukaryota</taxon>
        <taxon>Viridiplantae</taxon>
        <taxon>Streptophyta</taxon>
        <taxon>Embryophyta</taxon>
        <taxon>Tracheophyta</taxon>
        <taxon>Spermatophyta</taxon>
        <taxon>Magnoliopsida</taxon>
        <taxon>eudicotyledons</taxon>
        <taxon>Gunneridae</taxon>
        <taxon>Pentapetalae</taxon>
        <taxon>asterids</taxon>
        <taxon>lamiids</taxon>
        <taxon>Gentianales</taxon>
        <taxon>Rubiaceae</taxon>
        <taxon>Ixoroideae</taxon>
        <taxon>Gardenieae complex</taxon>
        <taxon>Bertiereae - Coffeeae clade</taxon>
        <taxon>Coffeeae</taxon>
        <taxon>Coffea</taxon>
    </lineage>
</organism>
<dbReference type="GO" id="GO:0046872">
    <property type="term" value="F:metal ion binding"/>
    <property type="evidence" value="ECO:0007669"/>
    <property type="project" value="UniProtKB-KW"/>
</dbReference>
<dbReference type="PANTHER" id="PTHR14950">
    <property type="entry name" value="DICER-RELATED"/>
    <property type="match status" value="1"/>
</dbReference>
<dbReference type="PROSITE" id="PS50142">
    <property type="entry name" value="RNASE_3_2"/>
    <property type="match status" value="2"/>
</dbReference>
<dbReference type="OrthoDB" id="6513042at2759"/>
<dbReference type="Proteomes" id="UP001652660">
    <property type="component" value="Chromosome 2e"/>
</dbReference>